<dbReference type="OrthoDB" id="100006at2759"/>
<dbReference type="PANTHER" id="PTHR23112">
    <property type="entry name" value="G PROTEIN-COUPLED RECEPTOR 157-RELATED"/>
    <property type="match status" value="1"/>
</dbReference>
<dbReference type="RefSeq" id="XP_012187473.1">
    <property type="nucleotide sequence ID" value="XM_012332083.1"/>
</dbReference>
<evidence type="ECO:0000256" key="6">
    <source>
        <dbReference type="SAM" id="Phobius"/>
    </source>
</evidence>
<keyword evidence="9" id="KW-1185">Reference proteome</keyword>
<evidence type="ECO:0000313" key="8">
    <source>
        <dbReference type="EMBL" id="GAC93886.1"/>
    </source>
</evidence>
<dbReference type="STRING" id="1305764.R9NYV8"/>
<evidence type="ECO:0000256" key="4">
    <source>
        <dbReference type="ARBA" id="ARBA00023136"/>
    </source>
</evidence>
<feature type="region of interest" description="Disordered" evidence="5">
    <location>
        <begin position="482"/>
        <end position="531"/>
    </location>
</feature>
<dbReference type="GO" id="GO:0007189">
    <property type="term" value="P:adenylate cyclase-activating G protein-coupled receptor signaling pathway"/>
    <property type="evidence" value="ECO:0007669"/>
    <property type="project" value="TreeGrafter"/>
</dbReference>
<dbReference type="CDD" id="cd00637">
    <property type="entry name" value="7tm_classA_rhodopsin-like"/>
    <property type="match status" value="1"/>
</dbReference>
<evidence type="ECO:0000259" key="7">
    <source>
        <dbReference type="PROSITE" id="PS50262"/>
    </source>
</evidence>
<evidence type="ECO:0000313" key="9">
    <source>
        <dbReference type="Proteomes" id="UP000014071"/>
    </source>
</evidence>
<dbReference type="InterPro" id="IPR000276">
    <property type="entry name" value="GPCR_Rhodpsn"/>
</dbReference>
<proteinExistence type="predicted"/>
<feature type="transmembrane region" description="Helical" evidence="6">
    <location>
        <begin position="163"/>
        <end position="183"/>
    </location>
</feature>
<dbReference type="GO" id="GO:0004930">
    <property type="term" value="F:G protein-coupled receptor activity"/>
    <property type="evidence" value="ECO:0007669"/>
    <property type="project" value="InterPro"/>
</dbReference>
<dbReference type="GO" id="GO:0005886">
    <property type="term" value="C:plasma membrane"/>
    <property type="evidence" value="ECO:0007669"/>
    <property type="project" value="TreeGrafter"/>
</dbReference>
<feature type="compositionally biased region" description="Polar residues" evidence="5">
    <location>
        <begin position="504"/>
        <end position="513"/>
    </location>
</feature>
<feature type="transmembrane region" description="Helical" evidence="6">
    <location>
        <begin position="46"/>
        <end position="67"/>
    </location>
</feature>
<sequence length="788" mass="85131">MSADSLYQVHPWWQSHIQDPSVRINNDTNTTDTFQRESVGTVGNNIDMAICCVSFVGALAIILPYIFNKKSRKLRHVLILGLATSDLVTSIAIIITTACLIAKINLVREDGACTFLGYILISSIFSQHLWNLSIAIVTYMILVHPLSSFTLTVERRVQWLWPSFWVISFVIDAIPFGFGGFGFRGGYCALTTGFYFSSIFQFVPRAIVFIVILCLYTHLFFFLRRTNLFKKAHTSNSLSQGQSRHRSQAAVQSKPGDTLRRMSQHDHNLTTSMGFNDTLGASADDASPTVKTHSPSGASSAAAHSRKTSSGSRVITPVLNKDDPNAATRRRSSSLGEKESSVEMANLESGATRGKGSGDDGVDPGLSGLLTYSMKQTDASPQPATYGLLDANYSMAPRRTLPSDLDIEKANASRTYDSSSLSAPSPSDSSYAGTGGAATMSTRGSAAPLNASFAPRSSPTLAAKRPFTAEAASSVDVGATATPRLGGAAQRRASAGDSRYHSAPSDTSDSSTGDVEEPSSHMRPRKDTGDFEMISPPIEHLRHKAVPASGARAYPRLADILAMGEDDMARARRGGGGGFAGERRSSAVQILPGEVMVEMPSKEAFEQQLGDDWNWGMNVTAGESKHPHHSRHRTANADGITTGTSSTSSADENGVDAIGSTLNRQASLLLLLYPAAYCLLFSISIARLSVDLADPGASVRRSHDALHSLSRWLIFAQGAIDALIFQFVERQFRQRMKRRRRRAMGERVEDSFGLKVGKRIVRSFQSRSRGGGREEEKGQIVTIGGGRA</sequence>
<evidence type="ECO:0000256" key="3">
    <source>
        <dbReference type="ARBA" id="ARBA00022989"/>
    </source>
</evidence>
<feature type="transmembrane region" description="Helical" evidence="6">
    <location>
        <begin position="203"/>
        <end position="223"/>
    </location>
</feature>
<evidence type="ECO:0000256" key="5">
    <source>
        <dbReference type="SAM" id="MobiDB-lite"/>
    </source>
</evidence>
<reference evidence="9" key="1">
    <citation type="journal article" date="2013" name="Genome Announc.">
        <title>Draft genome sequence of the basidiomycetous yeast-like fungus Pseudozyma hubeiensis SY62, which produces an abundant amount of the biosurfactant mannosylerythritol lipids.</title>
        <authorList>
            <person name="Konishi M."/>
            <person name="Hatada Y."/>
            <person name="Horiuchi J."/>
        </authorList>
    </citation>
    <scope>NUCLEOTIDE SEQUENCE [LARGE SCALE GENOMIC DNA]</scope>
    <source>
        <strain evidence="9">SY62</strain>
    </source>
</reference>
<accession>R9NYV8</accession>
<feature type="transmembrane region" description="Helical" evidence="6">
    <location>
        <begin position="668"/>
        <end position="689"/>
    </location>
</feature>
<keyword evidence="4 6" id="KW-0472">Membrane</keyword>
<evidence type="ECO:0000256" key="1">
    <source>
        <dbReference type="ARBA" id="ARBA00004141"/>
    </source>
</evidence>
<dbReference type="GeneID" id="24106752"/>
<feature type="transmembrane region" description="Helical" evidence="6">
    <location>
        <begin position="709"/>
        <end position="728"/>
    </location>
</feature>
<protein>
    <recommendedName>
        <fullName evidence="7">G-protein coupled receptors family 1 profile domain-containing protein</fullName>
    </recommendedName>
</protein>
<feature type="compositionally biased region" description="Low complexity" evidence="5">
    <location>
        <begin position="416"/>
        <end position="432"/>
    </location>
</feature>
<feature type="region of interest" description="Disordered" evidence="5">
    <location>
        <begin position="280"/>
        <end position="369"/>
    </location>
</feature>
<dbReference type="PROSITE" id="PS50262">
    <property type="entry name" value="G_PROTEIN_RECEP_F1_2"/>
    <property type="match status" value="1"/>
</dbReference>
<dbReference type="EMBL" id="DF238778">
    <property type="protein sequence ID" value="GAC93886.1"/>
    <property type="molecule type" value="Genomic_DNA"/>
</dbReference>
<dbReference type="Proteomes" id="UP000014071">
    <property type="component" value="Unassembled WGS sequence"/>
</dbReference>
<dbReference type="Pfam" id="PF00001">
    <property type="entry name" value="7tm_1"/>
    <property type="match status" value="1"/>
</dbReference>
<dbReference type="Gene3D" id="1.20.1070.10">
    <property type="entry name" value="Rhodopsin 7-helix transmembrane proteins"/>
    <property type="match status" value="1"/>
</dbReference>
<dbReference type="InterPro" id="IPR017452">
    <property type="entry name" value="GPCR_Rhodpsn_7TM"/>
</dbReference>
<dbReference type="eggNOG" id="ENOG502RZ52">
    <property type="taxonomic scope" value="Eukaryota"/>
</dbReference>
<feature type="region of interest" description="Disordered" evidence="5">
    <location>
        <begin position="622"/>
        <end position="651"/>
    </location>
</feature>
<name>R9NYV8_PSEHS</name>
<feature type="region of interest" description="Disordered" evidence="5">
    <location>
        <begin position="412"/>
        <end position="443"/>
    </location>
</feature>
<keyword evidence="2 6" id="KW-0812">Transmembrane</keyword>
<organism evidence="8 9">
    <name type="scientific">Pseudozyma hubeiensis (strain SY62)</name>
    <name type="common">Yeast</name>
    <dbReference type="NCBI Taxonomy" id="1305764"/>
    <lineage>
        <taxon>Eukaryota</taxon>
        <taxon>Fungi</taxon>
        <taxon>Dikarya</taxon>
        <taxon>Basidiomycota</taxon>
        <taxon>Ustilaginomycotina</taxon>
        <taxon>Ustilaginomycetes</taxon>
        <taxon>Ustilaginales</taxon>
        <taxon>Ustilaginaceae</taxon>
        <taxon>Pseudozyma</taxon>
    </lineage>
</organism>
<gene>
    <name evidence="8" type="ORF">PHSY_001453</name>
</gene>
<dbReference type="SUPFAM" id="SSF81321">
    <property type="entry name" value="Family A G protein-coupled receptor-like"/>
    <property type="match status" value="1"/>
</dbReference>
<comment type="subcellular location">
    <subcellularLocation>
        <location evidence="1">Membrane</location>
        <topology evidence="1">Multi-pass membrane protein</topology>
    </subcellularLocation>
</comment>
<evidence type="ECO:0000256" key="2">
    <source>
        <dbReference type="ARBA" id="ARBA00022692"/>
    </source>
</evidence>
<keyword evidence="3 6" id="KW-1133">Transmembrane helix</keyword>
<feature type="domain" description="G-protein coupled receptors family 1 profile" evidence="7">
    <location>
        <begin position="57"/>
        <end position="247"/>
    </location>
</feature>
<dbReference type="AlphaFoldDB" id="R9NYV8"/>
<dbReference type="HOGENOM" id="CLU_373430_0_0_1"/>
<feature type="region of interest" description="Disordered" evidence="5">
    <location>
        <begin position="239"/>
        <end position="261"/>
    </location>
</feature>
<feature type="region of interest" description="Disordered" evidence="5">
    <location>
        <begin position="765"/>
        <end position="788"/>
    </location>
</feature>
<feature type="compositionally biased region" description="Low complexity" evidence="5">
    <location>
        <begin position="293"/>
        <end position="303"/>
    </location>
</feature>
<feature type="transmembrane region" description="Helical" evidence="6">
    <location>
        <begin position="79"/>
        <end position="104"/>
    </location>
</feature>
<feature type="transmembrane region" description="Helical" evidence="6">
    <location>
        <begin position="116"/>
        <end position="142"/>
    </location>
</feature>
<dbReference type="PANTHER" id="PTHR23112:SF0">
    <property type="entry name" value="TRANSMEMBRANE PROTEIN 116"/>
    <property type="match status" value="1"/>
</dbReference>